<evidence type="ECO:0000256" key="1">
    <source>
        <dbReference type="SAM" id="MobiDB-lite"/>
    </source>
</evidence>
<dbReference type="AlphaFoldDB" id="A0A0E0AEV7"/>
<accession>A0A0E0AEV7</accession>
<dbReference type="Gramene" id="OGLUM07G00100.1">
    <property type="protein sequence ID" value="OGLUM07G00100.1"/>
    <property type="gene ID" value="OGLUM07G00100"/>
</dbReference>
<reference evidence="2" key="2">
    <citation type="submission" date="2018-05" db="EMBL/GenBank/DDBJ databases">
        <title>OgluRS3 (Oryza glumaepatula Reference Sequence Version 3).</title>
        <authorList>
            <person name="Zhang J."/>
            <person name="Kudrna D."/>
            <person name="Lee S."/>
            <person name="Talag J."/>
            <person name="Welchert J."/>
            <person name="Wing R.A."/>
        </authorList>
    </citation>
    <scope>NUCLEOTIDE SEQUENCE [LARGE SCALE GENOMIC DNA]</scope>
</reference>
<keyword evidence="3" id="KW-1185">Reference proteome</keyword>
<protein>
    <submittedName>
        <fullName evidence="2">Uncharacterized protein</fullName>
    </submittedName>
</protein>
<name>A0A0E0AEV7_9ORYZ</name>
<evidence type="ECO:0000313" key="2">
    <source>
        <dbReference type="EnsemblPlants" id="OGLUM07G00100.1"/>
    </source>
</evidence>
<evidence type="ECO:0000313" key="3">
    <source>
        <dbReference type="Proteomes" id="UP000026961"/>
    </source>
</evidence>
<proteinExistence type="predicted"/>
<dbReference type="Proteomes" id="UP000026961">
    <property type="component" value="Chromosome 7"/>
</dbReference>
<organism evidence="2">
    <name type="scientific">Oryza glumipatula</name>
    <dbReference type="NCBI Taxonomy" id="40148"/>
    <lineage>
        <taxon>Eukaryota</taxon>
        <taxon>Viridiplantae</taxon>
        <taxon>Streptophyta</taxon>
        <taxon>Embryophyta</taxon>
        <taxon>Tracheophyta</taxon>
        <taxon>Spermatophyta</taxon>
        <taxon>Magnoliopsida</taxon>
        <taxon>Liliopsida</taxon>
        <taxon>Poales</taxon>
        <taxon>Poaceae</taxon>
        <taxon>BOP clade</taxon>
        <taxon>Oryzoideae</taxon>
        <taxon>Oryzeae</taxon>
        <taxon>Oryzinae</taxon>
        <taxon>Oryza</taxon>
    </lineage>
</organism>
<dbReference type="HOGENOM" id="CLU_173581_0_0_1"/>
<feature type="region of interest" description="Disordered" evidence="1">
    <location>
        <begin position="1"/>
        <end position="43"/>
    </location>
</feature>
<dbReference type="EnsemblPlants" id="OGLUM07G00100.1">
    <property type="protein sequence ID" value="OGLUM07G00100.1"/>
    <property type="gene ID" value="OGLUM07G00100"/>
</dbReference>
<reference evidence="2" key="1">
    <citation type="submission" date="2015-04" db="UniProtKB">
        <authorList>
            <consortium name="EnsemblPlants"/>
        </authorList>
    </citation>
    <scope>IDENTIFICATION</scope>
</reference>
<sequence length="110" mass="12039">MISPHPDLTSGSTDMKQAAAAPAKSTSSCEDVSVAKRDQGGDSWRSLRWSESAWNLFVLDVILKSTASRQWILLRFACALTPLVQATRLGLVLLEQRLAAYHCCVVCCDI</sequence>